<feature type="compositionally biased region" description="Low complexity" evidence="4">
    <location>
        <begin position="2691"/>
        <end position="2712"/>
    </location>
</feature>
<dbReference type="InterPro" id="IPR000873">
    <property type="entry name" value="AMP-dep_synth/lig_dom"/>
</dbReference>
<proteinExistence type="predicted"/>
<dbReference type="PROSITE" id="PS50075">
    <property type="entry name" value="CARRIER"/>
    <property type="match status" value="3"/>
</dbReference>
<dbReference type="Gene3D" id="1.10.1200.10">
    <property type="entry name" value="ACP-like"/>
    <property type="match status" value="3"/>
</dbReference>
<feature type="compositionally biased region" description="Low complexity" evidence="4">
    <location>
        <begin position="2780"/>
        <end position="2790"/>
    </location>
</feature>
<reference evidence="6 7" key="1">
    <citation type="submission" date="2020-02" db="EMBL/GenBank/DDBJ databases">
        <title>Whole-genome analyses of novel actinobacteria.</title>
        <authorList>
            <person name="Sahin N."/>
            <person name="Tokatli A."/>
        </authorList>
    </citation>
    <scope>NUCLEOTIDE SEQUENCE [LARGE SCALE GENOMIC DNA]</scope>
    <source>
        <strain evidence="6 7">YC419</strain>
    </source>
</reference>
<dbReference type="NCBIfam" id="TIGR01733">
    <property type="entry name" value="AA-adenyl-dom"/>
    <property type="match status" value="3"/>
</dbReference>
<dbReference type="InterPro" id="IPR020806">
    <property type="entry name" value="PKS_PP-bd"/>
</dbReference>
<dbReference type="PANTHER" id="PTHR45527">
    <property type="entry name" value="NONRIBOSOMAL PEPTIDE SYNTHETASE"/>
    <property type="match status" value="1"/>
</dbReference>
<dbReference type="PROSITE" id="PS00455">
    <property type="entry name" value="AMP_BINDING"/>
    <property type="match status" value="2"/>
</dbReference>
<sequence>MHEVFERQAARTPDAVAVVHGSHRMDFRELDERAERLAGQLVRRGVGPDVVVGMCVERGFDMVVGVLGILKAGGAYVALDPVHPPERLSRTSEDACLGLVVTRRRLTPLLPRGPRPVLLDELPERPEPPGVRARPAPASLAYLMYTSGSTGTPKGVLVTHANLISLHSAWERLYGLRAAALKLVSVSGLSVDLFLADLLRSVFAGGTVVIAEQDVITDPSRLFDLVTRSGGTAMELVPSLAKLLAREAVSRGTLIPPMRLLSVGSEGWLAEDCRELLAAVAPGSTVVNAYGTTETTVDSCVLFLDEQVIDGAATVPVGPAVAGTTVHVLDAALRPVPAGGTGELYIAGPGLARGYHGRPGATALTFVAHPCGAAGERLYRTGDLVRRRADGHLDFLGRTDGQVKIHGHRVETAEVENALVASPGVRDAAVAVKEDGGGRRRLVGYVVTEDGGEPDAARLRDRLAGHLPEHMVPTVFVALDRLPRLPGGKTDRRALPDPRPPRPADAGFEAPRTDTERMLARVWSEVLGVPRIGRDDDFFRTLGGDSVLAMQVAARARAALGAPLPPGALFRAPTLADLATETDATRTQSGDRADECPAAAAHRDPRAQGDAPLRLVPSHAQRRLWFLHQYDPGPAYHVGLALRLVGALDPVALDVALNWVVARHEGLRTTFGSEAGRCVQVVHPRARLRLAHSDLSGLPGPEREAATERLQRADLTHPFDLAELPLLRPRLVRLGEHEHLLTLTAHHIITDDWSYEVLAAELGTCYSAAVAGARTAPDLPPLPLRHADHAVRQHRRMAENGLADRHLAYWRRRLDGMAPLELPRDRPRTARTGPAGRIRRTVLPQLRDRLAALGREQGATLYVTLLAACMLLLARRTGRQDIAVGTVVSGRDDVDLEGLVGFFADTVVLRGTVDERHSFAELLGDVRGMVAEAVDHAELPFDRLVEELAPDRHSSQDPLVQVLIVMANTPARSREFTGLAVTEVDVPAVAADFDLTVEFRDTDDGLRADFLYRTDLFDASTVERLASALQELLDRLGRDGHRPLRELPRLTGVERREPVLRLDGGPAEDGRCVHEVFAEQVRRHPDATAVVRGREQLTYRELDHAANQLAHHLVGLGVGPDTVAGICLDRGPEFAVAALAVLKASGAFLPLDSGHPPQRHADVLADAAPLLIVTDREHAALLPEGVAPLVRLDAEEERTAIARRPGTAPRRPVLPQHLAYVVHTSGSTGRPKGVQIPHAGLTALAADSRRTLGLGPGARMLQHLSCAFDGGLWQILMPLLTGAAVCFSLPEERLDPYALARRVRADGTTVLMLPPALLGTLDPAAVPDSVLVCSAADVCPADTARAWAAGHSFGNLYGPTETTMCSTAHLVPLGVTDSVAGADGVPIGRPVAGARHYVLDPWLRPVSVGTPGELHIAGAGLARGYLGQPAQTAAHFVADPFGALGSRMYRTGDLVRLRGDGTLTHLGRVDDQVKIRGHRVEPAETAAALRAHPDVAEAFVTAWRDEAGEARLVAYVVPRPGRDAPAGTALRRLLGRTLPAALIPSVFVAVPVLPLNASGKVDRGALPRPGPARAPESAYAPPETPAQRTLAGVWSAALGVERVGVDDDFFDLGGDSITSVRLVAEARAAGLAVTPKDVFERPTVRALAEAARAVAPAAENVPARRDRYPLTPLQAGLLYHSLAGRDLYARRITLTLAGIADADALARAWQHVVDQTPALRSTVHLPHGGRPEQIVHPEFRAPVTAYDWRGLGPDALRDALAALTERDRGWDPDPRQAPPLRLALARTGEDEMTVLWTTHHLFVDGWSVSEILTDVLAAYEDLAAGRAPAVVPRRPFADYVQWLRDRDRAESRAHWQAELDGRTAPTPLPYGRRPAPGGRSGPHAGHTVTIPLPEHERLRAFARRHRLTLNTLVQAAWALLLSRHAGTDDVVFGATVSTRDAELPDAGSIIGLLVNTLPVRIRVDERAPLLDWLRALQARQVEARRHATFPLSELPGAAGRFDTALAFDNIPYDPAAVRVGTVRVVRLDTDNTTHYPLSLLVHSGGALVLQLDYDTTVFTTDEIARLADELRTALLALAAVAPDAPVAAVPLTGESAPRDTAGTRGAPEPACVHHLFAAQAARTPDATALSYGDGERADRVTYAELDARSNRLAHHLIGCGARPEALVAVALPRGVDRIAAQLAVLKAGAAFLPLDPDHPGEHAARAVADSGAALLLTRTPGDAPWRPGTVRVVALDGALLDRLPDTAPEVPVRPDSTAYTIYTSGSTGSPKGVDVTHRGVTGMLAAVRGTCAGGPGSRVLQFAAPSFDAAFWETCAALLTGATLVLASAERLRPGPELARTLAREAVTHVTLPPAVLGMLPDGTLPRTTAVVSAGEHLPAALAARLAVRNTVFNAYGPTESTVCATVSGPLTGDGEPPIGTPVPGTRVYVLDARLRPVPTGAAGELYLAGTGLARGYRERPAQTALRFTACPYGPSGARMYRTGDRVRRRADGGLEFLGRVDDQVKVRGFRVEPAEVEAALTAHPAVAQAAVTADGTGHTRRLTAHLVPAVPADGTAEVLGAVRADLARRLPGHLVPSAWLVRDSLPLTPHGKVDRHRLGAAPPTRPVTGRAPRGATERWVAREWARLVGRDGIGAREKFFEAGGTSLSLLELAARLNPPGREPILIADLLDHSTVEEMARLLDERGGPPSGSDSGWDGRAAAATAAAAGASDDGGGLPPGLAPALDGRDAAGTAERASDGDGGPSQGPVSVRGGRVAVGMAERVSGDEGGSPSGPAPAPVDGADVGTAERAADDRADAVDDGTGDWEL</sequence>
<dbReference type="SUPFAM" id="SSF47336">
    <property type="entry name" value="ACP-like"/>
    <property type="match status" value="3"/>
</dbReference>
<comment type="cofactor">
    <cofactor evidence="1">
        <name>pantetheine 4'-phosphate</name>
        <dbReference type="ChEBI" id="CHEBI:47942"/>
    </cofactor>
</comment>
<dbReference type="NCBIfam" id="NF003417">
    <property type="entry name" value="PRK04813.1"/>
    <property type="match status" value="3"/>
</dbReference>
<dbReference type="Pfam" id="PF00550">
    <property type="entry name" value="PP-binding"/>
    <property type="match status" value="3"/>
</dbReference>
<dbReference type="CDD" id="cd19531">
    <property type="entry name" value="LCL_NRPS-like"/>
    <property type="match status" value="1"/>
</dbReference>
<dbReference type="PROSITE" id="PS00012">
    <property type="entry name" value="PHOSPHOPANTETHEINE"/>
    <property type="match status" value="2"/>
</dbReference>
<dbReference type="Proteomes" id="UP001518140">
    <property type="component" value="Unassembled WGS sequence"/>
</dbReference>
<gene>
    <name evidence="6" type="ORF">G6048_34365</name>
</gene>
<evidence type="ECO:0000313" key="6">
    <source>
        <dbReference type="EMBL" id="NGO46976.1"/>
    </source>
</evidence>
<accession>A0ABX0DYF0</accession>
<dbReference type="InterPro" id="IPR025110">
    <property type="entry name" value="AMP-bd_C"/>
</dbReference>
<dbReference type="InterPro" id="IPR042099">
    <property type="entry name" value="ANL_N_sf"/>
</dbReference>
<organism evidence="6 7">
    <name type="scientific">Streptomyces ureilyticus</name>
    <dbReference type="NCBI Taxonomy" id="1775131"/>
    <lineage>
        <taxon>Bacteria</taxon>
        <taxon>Bacillati</taxon>
        <taxon>Actinomycetota</taxon>
        <taxon>Actinomycetes</taxon>
        <taxon>Kitasatosporales</taxon>
        <taxon>Streptomycetaceae</taxon>
        <taxon>Streptomyces</taxon>
    </lineage>
</organism>
<feature type="region of interest" description="Disordered" evidence="4">
    <location>
        <begin position="1562"/>
        <end position="1585"/>
    </location>
</feature>
<feature type="region of interest" description="Disordered" evidence="4">
    <location>
        <begin position="2684"/>
        <end position="2809"/>
    </location>
</feature>
<evidence type="ECO:0000256" key="2">
    <source>
        <dbReference type="ARBA" id="ARBA00022450"/>
    </source>
</evidence>
<comment type="caution">
    <text evidence="6">The sequence shown here is derived from an EMBL/GenBank/DDBJ whole genome shotgun (WGS) entry which is preliminary data.</text>
</comment>
<dbReference type="Gene3D" id="3.30.559.10">
    <property type="entry name" value="Chloramphenicol acetyltransferase-like domain"/>
    <property type="match status" value="2"/>
</dbReference>
<dbReference type="InterPro" id="IPR020845">
    <property type="entry name" value="AMP-binding_CS"/>
</dbReference>
<dbReference type="SUPFAM" id="SSF56801">
    <property type="entry name" value="Acetyl-CoA synthetase-like"/>
    <property type="match status" value="3"/>
</dbReference>
<protein>
    <submittedName>
        <fullName evidence="6">Amino acid adenylation domain-containing protein</fullName>
    </submittedName>
</protein>
<dbReference type="PANTHER" id="PTHR45527:SF1">
    <property type="entry name" value="FATTY ACID SYNTHASE"/>
    <property type="match status" value="1"/>
</dbReference>
<dbReference type="InterPro" id="IPR010071">
    <property type="entry name" value="AA_adenyl_dom"/>
</dbReference>
<feature type="domain" description="Carrier" evidence="5">
    <location>
        <begin position="510"/>
        <end position="586"/>
    </location>
</feature>
<dbReference type="InterPro" id="IPR001242">
    <property type="entry name" value="Condensation_dom"/>
</dbReference>
<feature type="domain" description="Carrier" evidence="5">
    <location>
        <begin position="2612"/>
        <end position="2687"/>
    </location>
</feature>
<keyword evidence="3" id="KW-0597">Phosphoprotein</keyword>
<dbReference type="InterPro" id="IPR023213">
    <property type="entry name" value="CAT-like_dom_sf"/>
</dbReference>
<feature type="region of interest" description="Disordered" evidence="4">
    <location>
        <begin position="1861"/>
        <end position="1884"/>
    </location>
</feature>
<feature type="compositionally biased region" description="Basic and acidic residues" evidence="4">
    <location>
        <begin position="489"/>
        <end position="502"/>
    </location>
</feature>
<evidence type="ECO:0000313" key="7">
    <source>
        <dbReference type="Proteomes" id="UP001518140"/>
    </source>
</evidence>
<dbReference type="InterPro" id="IPR036736">
    <property type="entry name" value="ACP-like_sf"/>
</dbReference>
<feature type="compositionally biased region" description="Acidic residues" evidence="4">
    <location>
        <begin position="2800"/>
        <end position="2809"/>
    </location>
</feature>
<dbReference type="Gene3D" id="3.40.50.12780">
    <property type="entry name" value="N-terminal domain of ligase-like"/>
    <property type="match status" value="3"/>
</dbReference>
<dbReference type="InterPro" id="IPR045851">
    <property type="entry name" value="AMP-bd_C_sf"/>
</dbReference>
<dbReference type="Pfam" id="PF00501">
    <property type="entry name" value="AMP-binding"/>
    <property type="match status" value="3"/>
</dbReference>
<dbReference type="SMART" id="SM00823">
    <property type="entry name" value="PKS_PP"/>
    <property type="match status" value="3"/>
</dbReference>
<dbReference type="InterPro" id="IPR006162">
    <property type="entry name" value="Ppantetheine_attach_site"/>
</dbReference>
<dbReference type="EMBL" id="JAAKZX010000154">
    <property type="protein sequence ID" value="NGO46976.1"/>
    <property type="molecule type" value="Genomic_DNA"/>
</dbReference>
<dbReference type="Pfam" id="PF13193">
    <property type="entry name" value="AMP-binding_C"/>
    <property type="match status" value="3"/>
</dbReference>
<keyword evidence="7" id="KW-1185">Reference proteome</keyword>
<keyword evidence="2" id="KW-0596">Phosphopantetheine</keyword>
<feature type="region of interest" description="Disordered" evidence="4">
    <location>
        <begin position="2592"/>
        <end position="2615"/>
    </location>
</feature>
<dbReference type="CDD" id="cd05930">
    <property type="entry name" value="A_NRPS"/>
    <property type="match status" value="2"/>
</dbReference>
<evidence type="ECO:0000259" key="5">
    <source>
        <dbReference type="PROSITE" id="PS50075"/>
    </source>
</evidence>
<feature type="compositionally biased region" description="Low complexity" evidence="4">
    <location>
        <begin position="1566"/>
        <end position="1575"/>
    </location>
</feature>
<dbReference type="Gene3D" id="3.30.559.30">
    <property type="entry name" value="Nonribosomal peptide synthetase, condensation domain"/>
    <property type="match status" value="2"/>
</dbReference>
<dbReference type="SUPFAM" id="SSF52777">
    <property type="entry name" value="CoA-dependent acyltransferases"/>
    <property type="match status" value="4"/>
</dbReference>
<dbReference type="Gene3D" id="3.30.300.30">
    <property type="match status" value="3"/>
</dbReference>
<evidence type="ECO:0000256" key="1">
    <source>
        <dbReference type="ARBA" id="ARBA00001957"/>
    </source>
</evidence>
<feature type="region of interest" description="Disordered" evidence="4">
    <location>
        <begin position="487"/>
        <end position="513"/>
    </location>
</feature>
<name>A0ABX0DYF0_9ACTN</name>
<evidence type="ECO:0000256" key="4">
    <source>
        <dbReference type="SAM" id="MobiDB-lite"/>
    </source>
</evidence>
<dbReference type="Pfam" id="PF00668">
    <property type="entry name" value="Condensation"/>
    <property type="match status" value="2"/>
</dbReference>
<dbReference type="InterPro" id="IPR009081">
    <property type="entry name" value="PP-bd_ACP"/>
</dbReference>
<feature type="compositionally biased region" description="Low complexity" evidence="4">
    <location>
        <begin position="1871"/>
        <end position="1884"/>
    </location>
</feature>
<evidence type="ECO:0000256" key="3">
    <source>
        <dbReference type="ARBA" id="ARBA00022553"/>
    </source>
</evidence>
<feature type="domain" description="Carrier" evidence="5">
    <location>
        <begin position="1581"/>
        <end position="1655"/>
    </location>
</feature>